<dbReference type="RefSeq" id="WP_012675461.1">
    <property type="nucleotide sequence ID" value="NC_012440.1"/>
</dbReference>
<dbReference type="KEGG" id="pmx:PERMA_0267"/>
<dbReference type="STRING" id="123214.PERMA_0267"/>
<evidence type="ECO:0000259" key="1">
    <source>
        <dbReference type="PROSITE" id="PS50883"/>
    </source>
</evidence>
<gene>
    <name evidence="3" type="ordered locus">PERMA_0267</name>
</gene>
<dbReference type="eggNOG" id="COG2199">
    <property type="taxonomic scope" value="Bacteria"/>
</dbReference>
<name>C0QTP8_PERMH</name>
<dbReference type="Pfam" id="PF00563">
    <property type="entry name" value="EAL"/>
    <property type="match status" value="1"/>
</dbReference>
<dbReference type="InterPro" id="IPR029787">
    <property type="entry name" value="Nucleotide_cyclase"/>
</dbReference>
<dbReference type="InterPro" id="IPR043128">
    <property type="entry name" value="Rev_trsase/Diguanyl_cyclase"/>
</dbReference>
<dbReference type="InterPro" id="IPR035919">
    <property type="entry name" value="EAL_sf"/>
</dbReference>
<dbReference type="Gene3D" id="3.20.20.450">
    <property type="entry name" value="EAL domain"/>
    <property type="match status" value="1"/>
</dbReference>
<dbReference type="PaxDb" id="123214-PERMA_0267"/>
<organism evidence="3 4">
    <name type="scientific">Persephonella marina (strain DSM 14350 / EX-H1)</name>
    <dbReference type="NCBI Taxonomy" id="123214"/>
    <lineage>
        <taxon>Bacteria</taxon>
        <taxon>Pseudomonadati</taxon>
        <taxon>Aquificota</taxon>
        <taxon>Aquificia</taxon>
        <taxon>Aquificales</taxon>
        <taxon>Hydrogenothermaceae</taxon>
        <taxon>Persephonella</taxon>
    </lineage>
</organism>
<keyword evidence="4" id="KW-1185">Reference proteome</keyword>
<dbReference type="EMBL" id="CP001230">
    <property type="protein sequence ID" value="ACO03222.1"/>
    <property type="molecule type" value="Genomic_DNA"/>
</dbReference>
<protein>
    <submittedName>
        <fullName evidence="3">Diguanylate cyclase/phosphodiesterase</fullName>
    </submittedName>
</protein>
<dbReference type="PANTHER" id="PTHR33121:SF71">
    <property type="entry name" value="OXYGEN SENSOR PROTEIN DOSP"/>
    <property type="match status" value="1"/>
</dbReference>
<sequence>MLKAISECIKEGFELEDVKVVSRGKGDILNKYSDYKKIPVLNQYFLLIKGDISYKKQHLIKKSLEDILKSLQNSSHKVKKLSILEKELETILRANEIFFSGEGSLEDFFLFLKNKKYAVVENNKVILNTGIDKFSITTSLGKLKKVDEFSTSFGKGETYALKTGMYQIIVQSEKEPLDPFLKKVLKSRLLWLNKIYYEKYQYSVDELTGLFTRKKFLNDLPKFKNRSCLLINLKNFRFINEIYSPQVGDKVLQEFAILLKKKSLSENVYRIFGDKFAIVFNNEDQSINFYRNIVKFLQSGIKVFHEVLNEYVTVNVQVKFIIIKKIDSNFLERAMIAFKKTAYQEKDLIIYEDTILPQMEKELKSIEVIQKAIENDKVIPAFQKIVNLNTGSEYYEALMRIKSGRKVYLPGDFLTPAKETGLYPKLSNIMFDKVVEAIKNTGYKISINIEITDILRKNFIDYTIKKIKRSGVSPDKIILELTETEDMSRMIRYAQDILQTLKREGFYISIDDFGSGYSNFSYLTKLPVDIIKIDGSLIKNLEKSRKNLLIVKSIISMSKLLGIETVAEFVNSREIYQIVENLGVDYVQGFYIDKPKFKI</sequence>
<evidence type="ECO:0000259" key="2">
    <source>
        <dbReference type="PROSITE" id="PS50887"/>
    </source>
</evidence>
<dbReference type="PROSITE" id="PS50883">
    <property type="entry name" value="EAL"/>
    <property type="match status" value="1"/>
</dbReference>
<feature type="domain" description="EAL" evidence="1">
    <location>
        <begin position="362"/>
        <end position="599"/>
    </location>
</feature>
<dbReference type="PANTHER" id="PTHR33121">
    <property type="entry name" value="CYCLIC DI-GMP PHOSPHODIESTERASE PDEF"/>
    <property type="match status" value="1"/>
</dbReference>
<dbReference type="HOGENOM" id="CLU_000445_70_50_0"/>
<feature type="domain" description="GGDEF" evidence="2">
    <location>
        <begin position="224"/>
        <end position="354"/>
    </location>
</feature>
<evidence type="ECO:0000313" key="3">
    <source>
        <dbReference type="EMBL" id="ACO03222.1"/>
    </source>
</evidence>
<dbReference type="Pfam" id="PF00990">
    <property type="entry name" value="GGDEF"/>
    <property type="match status" value="1"/>
</dbReference>
<dbReference type="Proteomes" id="UP000001366">
    <property type="component" value="Chromosome"/>
</dbReference>
<dbReference type="eggNOG" id="COG2200">
    <property type="taxonomic scope" value="Bacteria"/>
</dbReference>
<dbReference type="SMART" id="SM00052">
    <property type="entry name" value="EAL"/>
    <property type="match status" value="1"/>
</dbReference>
<dbReference type="InterPro" id="IPR050706">
    <property type="entry name" value="Cyclic-di-GMP_PDE-like"/>
</dbReference>
<dbReference type="Gene3D" id="3.30.70.270">
    <property type="match status" value="1"/>
</dbReference>
<dbReference type="InterPro" id="IPR000160">
    <property type="entry name" value="GGDEF_dom"/>
</dbReference>
<dbReference type="InterPro" id="IPR001633">
    <property type="entry name" value="EAL_dom"/>
</dbReference>
<dbReference type="SUPFAM" id="SSF141868">
    <property type="entry name" value="EAL domain-like"/>
    <property type="match status" value="1"/>
</dbReference>
<reference evidence="3 4" key="1">
    <citation type="journal article" date="2009" name="J. Bacteriol.">
        <title>Complete and draft genome sequences of six members of the Aquificales.</title>
        <authorList>
            <person name="Reysenbach A.L."/>
            <person name="Hamamura N."/>
            <person name="Podar M."/>
            <person name="Griffiths E."/>
            <person name="Ferreira S."/>
            <person name="Hochstein R."/>
            <person name="Heidelberg J."/>
            <person name="Johnson J."/>
            <person name="Mead D."/>
            <person name="Pohorille A."/>
            <person name="Sarmiento M."/>
            <person name="Schweighofer K."/>
            <person name="Seshadri R."/>
            <person name="Voytek M.A."/>
        </authorList>
    </citation>
    <scope>NUCLEOTIDE SEQUENCE [LARGE SCALE GENOMIC DNA]</scope>
    <source>
        <strain evidence="4">DSM 14350 / EX-H1</strain>
    </source>
</reference>
<dbReference type="PROSITE" id="PS50887">
    <property type="entry name" value="GGDEF"/>
    <property type="match status" value="1"/>
</dbReference>
<dbReference type="SUPFAM" id="SSF55073">
    <property type="entry name" value="Nucleotide cyclase"/>
    <property type="match status" value="1"/>
</dbReference>
<dbReference type="AlphaFoldDB" id="C0QTP8"/>
<dbReference type="CDD" id="cd01948">
    <property type="entry name" value="EAL"/>
    <property type="match status" value="1"/>
</dbReference>
<dbReference type="OrthoDB" id="7057390at2"/>
<accession>C0QTP8</accession>
<evidence type="ECO:0000313" key="4">
    <source>
        <dbReference type="Proteomes" id="UP000001366"/>
    </source>
</evidence>
<dbReference type="GO" id="GO:0071111">
    <property type="term" value="F:cyclic-guanylate-specific phosphodiesterase activity"/>
    <property type="evidence" value="ECO:0007669"/>
    <property type="project" value="InterPro"/>
</dbReference>
<proteinExistence type="predicted"/>